<accession>A0ACC2GZQ6</accession>
<evidence type="ECO:0000313" key="2">
    <source>
        <dbReference type="Proteomes" id="UP001157502"/>
    </source>
</evidence>
<evidence type="ECO:0000313" key="1">
    <source>
        <dbReference type="EMBL" id="KAJ8009191.1"/>
    </source>
</evidence>
<dbReference type="EMBL" id="CM055734">
    <property type="protein sequence ID" value="KAJ8009191.1"/>
    <property type="molecule type" value="Genomic_DNA"/>
</dbReference>
<name>A0ACC2GZQ6_DALPE</name>
<dbReference type="Proteomes" id="UP001157502">
    <property type="component" value="Chromosome 7"/>
</dbReference>
<reference evidence="1" key="1">
    <citation type="submission" date="2021-05" db="EMBL/GenBank/DDBJ databases">
        <authorList>
            <person name="Pan Q."/>
            <person name="Jouanno E."/>
            <person name="Zahm M."/>
            <person name="Klopp C."/>
            <person name="Cabau C."/>
            <person name="Louis A."/>
            <person name="Berthelot C."/>
            <person name="Parey E."/>
            <person name="Roest Crollius H."/>
            <person name="Montfort J."/>
            <person name="Robinson-Rechavi M."/>
            <person name="Bouchez O."/>
            <person name="Lampietro C."/>
            <person name="Lopez Roques C."/>
            <person name="Donnadieu C."/>
            <person name="Postlethwait J."/>
            <person name="Bobe J."/>
            <person name="Dillon D."/>
            <person name="Chandos A."/>
            <person name="von Hippel F."/>
            <person name="Guiguen Y."/>
        </authorList>
    </citation>
    <scope>NUCLEOTIDE SEQUENCE</scope>
    <source>
        <strain evidence="1">YG-Jan2019</strain>
    </source>
</reference>
<comment type="caution">
    <text evidence="1">The sequence shown here is derived from an EMBL/GenBank/DDBJ whole genome shotgun (WGS) entry which is preliminary data.</text>
</comment>
<keyword evidence="2" id="KW-1185">Reference proteome</keyword>
<protein>
    <submittedName>
        <fullName evidence="1">Uncharacterized protein</fullName>
    </submittedName>
</protein>
<organism evidence="1 2">
    <name type="scientific">Dallia pectoralis</name>
    <name type="common">Alaska blackfish</name>
    <dbReference type="NCBI Taxonomy" id="75939"/>
    <lineage>
        <taxon>Eukaryota</taxon>
        <taxon>Metazoa</taxon>
        <taxon>Chordata</taxon>
        <taxon>Craniata</taxon>
        <taxon>Vertebrata</taxon>
        <taxon>Euteleostomi</taxon>
        <taxon>Actinopterygii</taxon>
        <taxon>Neopterygii</taxon>
        <taxon>Teleostei</taxon>
        <taxon>Protacanthopterygii</taxon>
        <taxon>Esociformes</taxon>
        <taxon>Umbridae</taxon>
        <taxon>Dallia</taxon>
    </lineage>
</organism>
<sequence>MSKFSKQARNIGELRARLWAIEGLFIPLYPWPRGALFACLFLFVPSARARPLEWALWNGTKGRGECSCDVGVVVLFTALAMATGQRPAKTRLVSLDSVARREAAGTGP</sequence>
<proteinExistence type="predicted"/>
<gene>
    <name evidence="1" type="ORF">DPEC_G00086340</name>
</gene>